<dbReference type="EMBL" id="JANRMS010000224">
    <property type="protein sequence ID" value="KAJ3543858.1"/>
    <property type="molecule type" value="Genomic_DNA"/>
</dbReference>
<gene>
    <name evidence="1" type="ORF">NM208_g3354</name>
</gene>
<protein>
    <submittedName>
        <fullName evidence="1">Uncharacterized protein</fullName>
    </submittedName>
</protein>
<reference evidence="1" key="1">
    <citation type="submission" date="2022-08" db="EMBL/GenBank/DDBJ databases">
        <title>Genome Sequence of Fusarium decemcellulare.</title>
        <authorList>
            <person name="Buettner E."/>
        </authorList>
    </citation>
    <scope>NUCLEOTIDE SEQUENCE</scope>
    <source>
        <strain evidence="1">Babe19</strain>
    </source>
</reference>
<name>A0ACC1SPA1_9HYPO</name>
<dbReference type="Proteomes" id="UP001148629">
    <property type="component" value="Unassembled WGS sequence"/>
</dbReference>
<sequence length="588" mass="65022">MELPETLETLTSYPSSAADAPDGNYAICTSEEKEVDSSNSEIKYNSWFTTPSLDAATIQRLHNIQLFTESHDQGFCDNEAAGIWTWFEVAIMDNADATTPRIKDDIQLAWTSHKNVLKSNVFTWLQGILFSKDHDLFRLLETLLPFQELEVDRQSWLSCSRVGFSRLTVKHPVEREPLNFGPVADKVVGTQAALNDINKVISPNRDELPSVPPHLFKAEMLSTASANDRPLRVLSLEGGGVRGFASLMLLKWIMDTSCPSKKPCEVFDMIAGTSTGGLIAIMLGRLEMSVDDCISTYGELMSQVFPTSGGLLERLTSAVATGYNVVFKEGKWDAQGLENAVKQVVSDKLNQDPETVLLQDAKNPNPSCKVFVTAVASNGSNTNAPVLFRSYTNHLQMPDFPEIKLWQAARATSAAPYYFKPLEINGQTFVDGGLQANNPLGWLWNEVLQVFGPLRTTDCFLSIGTGVPLSETLPGVSNPVTLAEGLSGIMTNSDVVNILFRSLINAFAPRGMAKKYWRFNFGDRLPDWVEKDGVGRWILLAKREESDLGEPDDINIIELTKEKAREYMEEPNFTTLLNECANALRGGS</sequence>
<evidence type="ECO:0000313" key="1">
    <source>
        <dbReference type="EMBL" id="KAJ3543858.1"/>
    </source>
</evidence>
<keyword evidence="2" id="KW-1185">Reference proteome</keyword>
<accession>A0ACC1SPA1</accession>
<evidence type="ECO:0000313" key="2">
    <source>
        <dbReference type="Proteomes" id="UP001148629"/>
    </source>
</evidence>
<organism evidence="1 2">
    <name type="scientific">Fusarium decemcellulare</name>
    <dbReference type="NCBI Taxonomy" id="57161"/>
    <lineage>
        <taxon>Eukaryota</taxon>
        <taxon>Fungi</taxon>
        <taxon>Dikarya</taxon>
        <taxon>Ascomycota</taxon>
        <taxon>Pezizomycotina</taxon>
        <taxon>Sordariomycetes</taxon>
        <taxon>Hypocreomycetidae</taxon>
        <taxon>Hypocreales</taxon>
        <taxon>Nectriaceae</taxon>
        <taxon>Fusarium</taxon>
        <taxon>Fusarium decemcellulare species complex</taxon>
    </lineage>
</organism>
<comment type="caution">
    <text evidence="1">The sequence shown here is derived from an EMBL/GenBank/DDBJ whole genome shotgun (WGS) entry which is preliminary data.</text>
</comment>
<proteinExistence type="predicted"/>